<keyword evidence="3" id="KW-1185">Reference proteome</keyword>
<keyword evidence="1" id="KW-1133">Transmembrane helix</keyword>
<keyword evidence="1" id="KW-0472">Membrane</keyword>
<keyword evidence="1" id="KW-0812">Transmembrane</keyword>
<evidence type="ECO:0000256" key="1">
    <source>
        <dbReference type="SAM" id="Phobius"/>
    </source>
</evidence>
<sequence>MNWPTVRLQWRCCWWQFTSLTIFMLTILMSCISGGRKGIANAQGFHALREKLKIMCLEDLEAKRISGNSEGRRKYRFA</sequence>
<accession>A0A1B0BRW9</accession>
<reference evidence="3" key="1">
    <citation type="submission" date="2015-01" db="EMBL/GenBank/DDBJ databases">
        <authorList>
            <person name="Aksoy S."/>
            <person name="Warren W."/>
            <person name="Wilson R.K."/>
        </authorList>
    </citation>
    <scope>NUCLEOTIDE SEQUENCE [LARGE SCALE GENOMIC DNA]</scope>
    <source>
        <strain evidence="3">IAEA</strain>
    </source>
</reference>
<evidence type="ECO:0000313" key="3">
    <source>
        <dbReference type="Proteomes" id="UP000092460"/>
    </source>
</evidence>
<evidence type="ECO:0000313" key="2">
    <source>
        <dbReference type="EnsemblMetazoa" id="GPPI038668-PA"/>
    </source>
</evidence>
<reference evidence="2" key="2">
    <citation type="submission" date="2020-05" db="UniProtKB">
        <authorList>
            <consortium name="EnsemblMetazoa"/>
        </authorList>
    </citation>
    <scope>IDENTIFICATION</scope>
    <source>
        <strain evidence="2">IAEA</strain>
    </source>
</reference>
<dbReference type="EnsemblMetazoa" id="GPPI038668-RA">
    <property type="protein sequence ID" value="GPPI038668-PA"/>
    <property type="gene ID" value="GPPI038668"/>
</dbReference>
<organism evidence="2 3">
    <name type="scientific">Glossina palpalis gambiensis</name>
    <dbReference type="NCBI Taxonomy" id="67801"/>
    <lineage>
        <taxon>Eukaryota</taxon>
        <taxon>Metazoa</taxon>
        <taxon>Ecdysozoa</taxon>
        <taxon>Arthropoda</taxon>
        <taxon>Hexapoda</taxon>
        <taxon>Insecta</taxon>
        <taxon>Pterygota</taxon>
        <taxon>Neoptera</taxon>
        <taxon>Endopterygota</taxon>
        <taxon>Diptera</taxon>
        <taxon>Brachycera</taxon>
        <taxon>Muscomorpha</taxon>
        <taxon>Hippoboscoidea</taxon>
        <taxon>Glossinidae</taxon>
        <taxon>Glossina</taxon>
    </lineage>
</organism>
<dbReference type="EMBL" id="JXJN01019355">
    <property type="status" value="NOT_ANNOTATED_CDS"/>
    <property type="molecule type" value="Genomic_DNA"/>
</dbReference>
<proteinExistence type="predicted"/>
<dbReference type="VEuPathDB" id="VectorBase:GPPI038668"/>
<dbReference type="PROSITE" id="PS51257">
    <property type="entry name" value="PROKAR_LIPOPROTEIN"/>
    <property type="match status" value="1"/>
</dbReference>
<name>A0A1B0BRW9_9MUSC</name>
<dbReference type="Proteomes" id="UP000092460">
    <property type="component" value="Unassembled WGS sequence"/>
</dbReference>
<protein>
    <submittedName>
        <fullName evidence="2">Uncharacterized protein</fullName>
    </submittedName>
</protein>
<dbReference type="AlphaFoldDB" id="A0A1B0BRW9"/>
<feature type="transmembrane region" description="Helical" evidence="1">
    <location>
        <begin position="14"/>
        <end position="32"/>
    </location>
</feature>
<dbReference type="EMBL" id="JXJN01019354">
    <property type="status" value="NOT_ANNOTATED_CDS"/>
    <property type="molecule type" value="Genomic_DNA"/>
</dbReference>